<reference evidence="1 2" key="1">
    <citation type="journal article" date="2016" name="Environ. Microbiol.">
        <title>Effector profiles distinguish formae speciales of Fusarium oxysporum.</title>
        <authorList>
            <person name="van Dam P."/>
            <person name="Fokkens L."/>
            <person name="Schmidt S.M."/>
            <person name="Linmans J.H."/>
            <person name="Kistler H.C."/>
            <person name="Ma L.J."/>
            <person name="Rep M."/>
        </authorList>
    </citation>
    <scope>NUCLEOTIDE SEQUENCE [LARGE SCALE GENOMIC DNA]</scope>
    <source>
        <strain evidence="1 2">Forc016</strain>
    </source>
</reference>
<comment type="caution">
    <text evidence="1">The sequence shown here is derived from an EMBL/GenBank/DDBJ whole genome shotgun (WGS) entry which is preliminary data.</text>
</comment>
<reference evidence="1 2" key="2">
    <citation type="journal article" date="2017" name="Sci. Rep.">
        <title>A mobile pathogenicity chromosome in Fusarium oxysporum for infection of multiple cucurbit species.</title>
        <authorList>
            <person name="van Dam P."/>
            <person name="Fokkens L."/>
            <person name="Ayukawa Y."/>
            <person name="van der Gragt M."/>
            <person name="Ter Horst A."/>
            <person name="Brankovics B."/>
            <person name="Houterman P.M."/>
            <person name="Arie T."/>
            <person name="Rep M."/>
        </authorList>
    </citation>
    <scope>NUCLEOTIDE SEQUENCE [LARGE SCALE GENOMIC DNA]</scope>
    <source>
        <strain evidence="1 2">Forc016</strain>
    </source>
</reference>
<dbReference type="EMBL" id="MABQ02000009">
    <property type="protein sequence ID" value="PCD27121.1"/>
    <property type="molecule type" value="Genomic_DNA"/>
</dbReference>
<protein>
    <submittedName>
        <fullName evidence="1">Uncharacterized protein</fullName>
    </submittedName>
</protein>
<dbReference type="Proteomes" id="UP000219602">
    <property type="component" value="Chromosome 11"/>
</dbReference>
<organism evidence="1 2">
    <name type="scientific">Fusarium oxysporum f. sp. radicis-cucumerinum</name>
    <dbReference type="NCBI Taxonomy" id="327505"/>
    <lineage>
        <taxon>Eukaryota</taxon>
        <taxon>Fungi</taxon>
        <taxon>Dikarya</taxon>
        <taxon>Ascomycota</taxon>
        <taxon>Pezizomycotina</taxon>
        <taxon>Sordariomycetes</taxon>
        <taxon>Hypocreomycetidae</taxon>
        <taxon>Hypocreales</taxon>
        <taxon>Nectriaceae</taxon>
        <taxon>Fusarium</taxon>
        <taxon>Fusarium oxysporum species complex</taxon>
    </lineage>
</organism>
<name>A0A2H3G9K3_FUSOX</name>
<sequence length="87" mass="9440">MATGIALGGEGAVKFIGAPDLSQGWMRFKFVKEDEVIISWNNEVMANIELGNPLCEVVTHGERRHGKCGVRWSPESVADSEGAIILI</sequence>
<evidence type="ECO:0000313" key="2">
    <source>
        <dbReference type="Proteomes" id="UP000219602"/>
    </source>
</evidence>
<proteinExistence type="predicted"/>
<dbReference type="AlphaFoldDB" id="A0A2H3G9K3"/>
<evidence type="ECO:0000313" key="1">
    <source>
        <dbReference type="EMBL" id="PCD27121.1"/>
    </source>
</evidence>
<gene>
    <name evidence="1" type="ORF">AU210_013536</name>
</gene>
<accession>A0A2H3G9K3</accession>